<dbReference type="Gene3D" id="3.40.50.1820">
    <property type="entry name" value="alpha/beta hydrolase"/>
    <property type="match status" value="1"/>
</dbReference>
<evidence type="ECO:0000313" key="3">
    <source>
        <dbReference type="EMBL" id="OLZ59323.1"/>
    </source>
</evidence>
<dbReference type="Pfam" id="PF00561">
    <property type="entry name" value="Abhydrolase_1"/>
    <property type="match status" value="1"/>
</dbReference>
<proteinExistence type="predicted"/>
<dbReference type="GO" id="GO:0016787">
    <property type="term" value="F:hydrolase activity"/>
    <property type="evidence" value="ECO:0007669"/>
    <property type="project" value="UniProtKB-KW"/>
</dbReference>
<feature type="region of interest" description="Disordered" evidence="1">
    <location>
        <begin position="208"/>
        <end position="229"/>
    </location>
</feature>
<dbReference type="RefSeq" id="WP_076046296.1">
    <property type="nucleotide sequence ID" value="NZ_MQUR01000077.1"/>
</dbReference>
<dbReference type="InterPro" id="IPR029058">
    <property type="entry name" value="AB_hydrolase_fold"/>
</dbReference>
<evidence type="ECO:0000259" key="2">
    <source>
        <dbReference type="Pfam" id="PF00561"/>
    </source>
</evidence>
<reference evidence="3 4" key="1">
    <citation type="submission" date="2016-01" db="EMBL/GenBank/DDBJ databases">
        <title>Streptomyces amritsarensis strain MTCC 11845 genome sequencing and assembly.</title>
        <authorList>
            <person name="Sharma D."/>
            <person name="Nair G.R."/>
            <person name="Kaur G."/>
            <person name="Manhas R.K."/>
            <person name="Mayilraj S."/>
        </authorList>
    </citation>
    <scope>NUCLEOTIDE SEQUENCE [LARGE SCALE GENOMIC DNA]</scope>
    <source>
        <strain evidence="3 4">MTCC 11845</strain>
    </source>
</reference>
<dbReference type="InterPro" id="IPR000073">
    <property type="entry name" value="AB_hydrolase_1"/>
</dbReference>
<dbReference type="Proteomes" id="UP000187151">
    <property type="component" value="Unassembled WGS sequence"/>
</dbReference>
<dbReference type="EMBL" id="MQUR01000077">
    <property type="protein sequence ID" value="OLZ59323.1"/>
    <property type="molecule type" value="Genomic_DNA"/>
</dbReference>
<evidence type="ECO:0000313" key="4">
    <source>
        <dbReference type="Proteomes" id="UP000187151"/>
    </source>
</evidence>
<dbReference type="SUPFAM" id="SSF53474">
    <property type="entry name" value="alpha/beta-Hydrolases"/>
    <property type="match status" value="1"/>
</dbReference>
<feature type="domain" description="AB hydrolase-1" evidence="2">
    <location>
        <begin position="16"/>
        <end position="132"/>
    </location>
</feature>
<sequence length="229" mass="23957">MVPASGHRLSQRATAAVLLLHGGRADALSPPPRLNLPALRMRPFATALTRATAHADVLVAHVRYRYRGWNGHHAHPVADARRALEELRALAGPVPVVLVGHSMGGRAALRAAEDQQVTGVVVLAPWCPPAEPAAHLRARAVVALHDEHDRVTRAADTWAYLARARAAEARVHAIRMPRGGHAMIGDAGLWHRITAGAAAALLGLAPFPDGPDGPAGPDPNADATAGPPG</sequence>
<keyword evidence="3" id="KW-0378">Hydrolase</keyword>
<gene>
    <name evidence="3" type="ORF">AVW11_26825</name>
</gene>
<protein>
    <submittedName>
        <fullName evidence="3">Alpha/beta hydrolase</fullName>
    </submittedName>
</protein>
<evidence type="ECO:0000256" key="1">
    <source>
        <dbReference type="SAM" id="MobiDB-lite"/>
    </source>
</evidence>
<comment type="caution">
    <text evidence="3">The sequence shown here is derived from an EMBL/GenBank/DDBJ whole genome shotgun (WGS) entry which is preliminary data.</text>
</comment>
<keyword evidence="4" id="KW-1185">Reference proteome</keyword>
<organism evidence="3 4">
    <name type="scientific">Streptomyces amritsarensis</name>
    <dbReference type="NCBI Taxonomy" id="681158"/>
    <lineage>
        <taxon>Bacteria</taxon>
        <taxon>Bacillati</taxon>
        <taxon>Actinomycetota</taxon>
        <taxon>Actinomycetes</taxon>
        <taxon>Kitasatosporales</taxon>
        <taxon>Streptomycetaceae</taxon>
        <taxon>Streptomyces</taxon>
    </lineage>
</organism>
<feature type="compositionally biased region" description="Low complexity" evidence="1">
    <location>
        <begin position="218"/>
        <end position="229"/>
    </location>
</feature>
<name>A0ABX3FVY7_9ACTN</name>
<accession>A0ABX3FVY7</accession>
<feature type="compositionally biased region" description="Pro residues" evidence="1">
    <location>
        <begin position="208"/>
        <end position="217"/>
    </location>
</feature>